<comment type="subcellular location">
    <subcellularLocation>
        <location evidence="1">Membrane</location>
        <topology evidence="1">Multi-pass membrane protein</topology>
    </subcellularLocation>
</comment>
<reference evidence="7 8" key="1">
    <citation type="submission" date="2017-03" db="EMBL/GenBank/DDBJ databases">
        <title>Draft genome sequence of Streptomyces scabrisporus NF3, endophyte isolated from Amphipterygium adstringens.</title>
        <authorList>
            <person name="Vazquez M."/>
            <person name="Ceapa C.D."/>
            <person name="Rodriguez Luna D."/>
            <person name="Sanchez Esquivel S."/>
        </authorList>
    </citation>
    <scope>NUCLEOTIDE SEQUENCE [LARGE SCALE GENOMIC DNA]</scope>
    <source>
        <strain evidence="7 8">NF3</strain>
    </source>
</reference>
<evidence type="ECO:0000256" key="5">
    <source>
        <dbReference type="SAM" id="Phobius"/>
    </source>
</evidence>
<feature type="domain" description="DUF1707" evidence="6">
    <location>
        <begin position="19"/>
        <end position="70"/>
    </location>
</feature>
<evidence type="ECO:0000256" key="1">
    <source>
        <dbReference type="ARBA" id="ARBA00004141"/>
    </source>
</evidence>
<dbReference type="Proteomes" id="UP000190037">
    <property type="component" value="Unassembled WGS sequence"/>
</dbReference>
<keyword evidence="3 5" id="KW-1133">Transmembrane helix</keyword>
<gene>
    <name evidence="7" type="ORF">B4N89_05580</name>
</gene>
<organism evidence="7 8">
    <name type="scientific">Embleya scabrispora</name>
    <dbReference type="NCBI Taxonomy" id="159449"/>
    <lineage>
        <taxon>Bacteria</taxon>
        <taxon>Bacillati</taxon>
        <taxon>Actinomycetota</taxon>
        <taxon>Actinomycetes</taxon>
        <taxon>Kitasatosporales</taxon>
        <taxon>Streptomycetaceae</taxon>
        <taxon>Embleya</taxon>
    </lineage>
</organism>
<accession>A0A1T3NV22</accession>
<feature type="transmembrane region" description="Helical" evidence="5">
    <location>
        <begin position="152"/>
        <end position="169"/>
    </location>
</feature>
<keyword evidence="2 5" id="KW-0812">Transmembrane</keyword>
<dbReference type="InterPro" id="IPR012551">
    <property type="entry name" value="DUF1707_SHOCT-like"/>
</dbReference>
<dbReference type="RefSeq" id="WP_078974750.1">
    <property type="nucleotide sequence ID" value="NZ_MWQN01000001.1"/>
</dbReference>
<dbReference type="OrthoDB" id="3625082at2"/>
<evidence type="ECO:0000313" key="7">
    <source>
        <dbReference type="EMBL" id="OPC80492.1"/>
    </source>
</evidence>
<feature type="transmembrane region" description="Helical" evidence="5">
    <location>
        <begin position="111"/>
        <end position="131"/>
    </location>
</feature>
<keyword evidence="4 5" id="KW-0472">Membrane</keyword>
<name>A0A1T3NV22_9ACTN</name>
<comment type="caution">
    <text evidence="7">The sequence shown here is derived from an EMBL/GenBank/DDBJ whole genome shotgun (WGS) entry which is preliminary data.</text>
</comment>
<dbReference type="Pfam" id="PF08044">
    <property type="entry name" value="DUF1707"/>
    <property type="match status" value="1"/>
</dbReference>
<dbReference type="InterPro" id="IPR019109">
    <property type="entry name" value="MamF_MmsF"/>
</dbReference>
<feature type="transmembrane region" description="Helical" evidence="5">
    <location>
        <begin position="175"/>
        <end position="196"/>
    </location>
</feature>
<evidence type="ECO:0000256" key="2">
    <source>
        <dbReference type="ARBA" id="ARBA00022692"/>
    </source>
</evidence>
<proteinExistence type="predicted"/>
<protein>
    <recommendedName>
        <fullName evidence="6">DUF1707 domain-containing protein</fullName>
    </recommendedName>
</protein>
<evidence type="ECO:0000256" key="4">
    <source>
        <dbReference type="ARBA" id="ARBA00023136"/>
    </source>
</evidence>
<dbReference type="AlphaFoldDB" id="A0A1T3NV22"/>
<evidence type="ECO:0000256" key="3">
    <source>
        <dbReference type="ARBA" id="ARBA00022989"/>
    </source>
</evidence>
<dbReference type="Pfam" id="PF09685">
    <property type="entry name" value="MamF_MmsF"/>
    <property type="match status" value="1"/>
</dbReference>
<dbReference type="STRING" id="159449.B4N89_05580"/>
<keyword evidence="8" id="KW-1185">Reference proteome</keyword>
<dbReference type="EMBL" id="MWQN01000001">
    <property type="protein sequence ID" value="OPC80492.1"/>
    <property type="molecule type" value="Genomic_DNA"/>
</dbReference>
<evidence type="ECO:0000313" key="8">
    <source>
        <dbReference type="Proteomes" id="UP000190037"/>
    </source>
</evidence>
<sequence>MHPNSGPHPPHWYGMPPHMRVGDADRERTIEHLKFAFGEGRLTADEFEERVASALAGKTRADLEKLLEDLLMPMPVAPPLLVPRPMPGPPPWWLNRPVGRFARMQPGRERGWSAAAHWSGFCAPVLGPFLIRRSAGRESPFVRDNASAALNFQLTCLLSFVLAPLLSLLGDVGDVLIGAMYSAIAVCAIIGGARAAGGDVMRYPISLRVVK</sequence>
<evidence type="ECO:0000259" key="6">
    <source>
        <dbReference type="Pfam" id="PF08044"/>
    </source>
</evidence>